<keyword evidence="6" id="KW-1185">Reference proteome</keyword>
<dbReference type="GO" id="GO:0006511">
    <property type="term" value="P:ubiquitin-dependent protein catabolic process"/>
    <property type="evidence" value="ECO:0007669"/>
    <property type="project" value="InterPro"/>
</dbReference>
<reference evidence="5 6" key="1">
    <citation type="journal article" date="2012" name="Proc. Natl. Acad. Sci. U.S.A.">
        <title>Gain and loss of multiple functionally related, horizontally transferred genes in the reduced genomes of two microsporidian parasites.</title>
        <authorList>
            <person name="Pombert J.-F."/>
            <person name="Selman M."/>
            <person name="Burki F."/>
            <person name="Bardell F.T."/>
            <person name="Farinelli L."/>
            <person name="Solter L.F."/>
            <person name="Whitman D.W."/>
            <person name="Weiss L.M."/>
            <person name="Corradi N."/>
            <person name="Keeling P.J."/>
        </authorList>
    </citation>
    <scope>NUCLEOTIDE SEQUENCE [LARGE SCALE GENOMIC DNA]</scope>
    <source>
        <strain evidence="5 6">SJ-2008</strain>
    </source>
</reference>
<protein>
    <recommendedName>
        <fullName evidence="3">E3 ubiquitin ligase complex SCF subunit</fullName>
    </recommendedName>
</protein>
<dbReference type="GO" id="GO:0016567">
    <property type="term" value="P:protein ubiquitination"/>
    <property type="evidence" value="ECO:0007669"/>
    <property type="project" value="UniProtKB-UniPathway"/>
</dbReference>
<organism evidence="5 6">
    <name type="scientific">Encephalitozoon romaleae (strain SJ-2008)</name>
    <name type="common">Microsporidian parasite</name>
    <dbReference type="NCBI Taxonomy" id="1178016"/>
    <lineage>
        <taxon>Eukaryota</taxon>
        <taxon>Fungi</taxon>
        <taxon>Fungi incertae sedis</taxon>
        <taxon>Microsporidia</taxon>
        <taxon>Unikaryonidae</taxon>
        <taxon>Encephalitozoon</taxon>
    </lineage>
</organism>
<dbReference type="KEGG" id="ero:EROM_030200"/>
<dbReference type="GO" id="GO:0016874">
    <property type="term" value="F:ligase activity"/>
    <property type="evidence" value="ECO:0007669"/>
    <property type="project" value="UniProtKB-KW"/>
</dbReference>
<dbReference type="InterPro" id="IPR001232">
    <property type="entry name" value="SKP1-like"/>
</dbReference>
<dbReference type="GeneID" id="20520927"/>
<name>I7ALW7_ENCRO</name>
<dbReference type="SUPFAM" id="SSF81382">
    <property type="entry name" value="Skp1 dimerisation domain-like"/>
    <property type="match status" value="1"/>
</dbReference>
<dbReference type="EMBL" id="CP003520">
    <property type="protein sequence ID" value="AFN82639.1"/>
    <property type="molecule type" value="Genomic_DNA"/>
</dbReference>
<dbReference type="VEuPathDB" id="MicrosporidiaDB:EROM_030200"/>
<dbReference type="RefSeq" id="XP_009264136.1">
    <property type="nucleotide sequence ID" value="XM_009265861.1"/>
</dbReference>
<dbReference type="SMART" id="SM00512">
    <property type="entry name" value="Skp1"/>
    <property type="match status" value="1"/>
</dbReference>
<evidence type="ECO:0000256" key="1">
    <source>
        <dbReference type="ARBA" id="ARBA00009993"/>
    </source>
</evidence>
<dbReference type="InterPro" id="IPR016897">
    <property type="entry name" value="SKP1"/>
</dbReference>
<dbReference type="Pfam" id="PF01466">
    <property type="entry name" value="Skp1"/>
    <property type="match status" value="1"/>
</dbReference>
<keyword evidence="2 3" id="KW-0833">Ubl conjugation pathway</keyword>
<accession>I7ALW7</accession>
<evidence type="ECO:0000313" key="6">
    <source>
        <dbReference type="Proteomes" id="UP000010094"/>
    </source>
</evidence>
<sequence>MIEIETTDGRIFKIEEKQAYKSVLIKNVCTSTTYKNPIALQVSSFIFEIIQRYMEVDTSQLSKDYNPLEIRFKQSDLELFMEYDSRTLLDICNGANYLEYPYLLELCCKIISEKMKHKNTRELAEFIGVECNITDEELMKIEREFEWISSDE</sequence>
<comment type="pathway">
    <text evidence="3">Protein modification; protein ubiquitination.</text>
</comment>
<comment type="subunit">
    <text evidence="3">Component of the SCF (SKP1-CUL1-F-box protein) E3 ubiquitin ligase complexes.</text>
</comment>
<dbReference type="Proteomes" id="UP000010094">
    <property type="component" value="Chromosome III"/>
</dbReference>
<dbReference type="InterPro" id="IPR011333">
    <property type="entry name" value="SKP1/BTB/POZ_sf"/>
</dbReference>
<evidence type="ECO:0000256" key="3">
    <source>
        <dbReference type="PIRNR" id="PIRNR028729"/>
    </source>
</evidence>
<evidence type="ECO:0000259" key="4">
    <source>
        <dbReference type="Pfam" id="PF01466"/>
    </source>
</evidence>
<dbReference type="InterPro" id="IPR016072">
    <property type="entry name" value="Skp1_comp_dimer"/>
</dbReference>
<gene>
    <name evidence="5" type="ordered locus">EROM_030200</name>
</gene>
<dbReference type="SUPFAM" id="SSF54695">
    <property type="entry name" value="POZ domain"/>
    <property type="match status" value="1"/>
</dbReference>
<proteinExistence type="inferred from homology"/>
<dbReference type="PANTHER" id="PTHR11165">
    <property type="entry name" value="SKP1"/>
    <property type="match status" value="1"/>
</dbReference>
<dbReference type="UniPathway" id="UPA00143"/>
<evidence type="ECO:0000256" key="2">
    <source>
        <dbReference type="ARBA" id="ARBA00022786"/>
    </source>
</evidence>
<dbReference type="OrthoDB" id="2342932at2759"/>
<feature type="domain" description="SKP1 component dimerisation" evidence="4">
    <location>
        <begin position="102"/>
        <end position="148"/>
    </location>
</feature>
<evidence type="ECO:0000313" key="5">
    <source>
        <dbReference type="EMBL" id="AFN82639.1"/>
    </source>
</evidence>
<dbReference type="AlphaFoldDB" id="I7ALW7"/>
<dbReference type="InterPro" id="IPR036296">
    <property type="entry name" value="SKP1-like_dim_sf"/>
</dbReference>
<dbReference type="Gene3D" id="3.30.710.10">
    <property type="entry name" value="Potassium Channel Kv1.1, Chain A"/>
    <property type="match status" value="1"/>
</dbReference>
<dbReference type="HOGENOM" id="CLU_059252_4_2_1"/>
<comment type="function">
    <text evidence="3">Essential component of the SCF (SKP1-CUL1-F-box protein) E3 ubiquitin ligase complexes, which mediate the ubiquitination and subsequent proteasomal degradation of target proteins.</text>
</comment>
<dbReference type="PIRSF" id="PIRSF028729">
    <property type="entry name" value="E3_ubiquit_lig_SCF_Skp"/>
    <property type="match status" value="1"/>
</dbReference>
<comment type="similarity">
    <text evidence="1 3">Belongs to the SKP1 family.</text>
</comment>